<keyword evidence="1" id="KW-0472">Membrane</keyword>
<feature type="domain" description="Sphingolipid delta4-desaturase N-terminal" evidence="2">
    <location>
        <begin position="6"/>
        <end position="44"/>
    </location>
</feature>
<feature type="transmembrane region" description="Helical" evidence="1">
    <location>
        <begin position="109"/>
        <end position="130"/>
    </location>
</feature>
<feature type="transmembrane region" description="Helical" evidence="1">
    <location>
        <begin position="151"/>
        <end position="173"/>
    </location>
</feature>
<feature type="transmembrane region" description="Helical" evidence="1">
    <location>
        <begin position="69"/>
        <end position="89"/>
    </location>
</feature>
<evidence type="ECO:0000259" key="2">
    <source>
        <dbReference type="SMART" id="SM01269"/>
    </source>
</evidence>
<protein>
    <submittedName>
        <fullName evidence="3">Sphingolipid delta(4)-desaturase DES1</fullName>
    </submittedName>
</protein>
<dbReference type="PANTHER" id="PTHR12879:SF8">
    <property type="entry name" value="SPHINGOLIPID DELTA(4)-DESATURASE DES1"/>
    <property type="match status" value="1"/>
</dbReference>
<keyword evidence="4" id="KW-1185">Reference proteome</keyword>
<dbReference type="Pfam" id="PF08557">
    <property type="entry name" value="Lipid_DES"/>
    <property type="match status" value="1"/>
</dbReference>
<dbReference type="InterPro" id="IPR005804">
    <property type="entry name" value="FA_desaturase_dom"/>
</dbReference>
<dbReference type="GO" id="GO:0016020">
    <property type="term" value="C:membrane"/>
    <property type="evidence" value="ECO:0007669"/>
    <property type="project" value="GOC"/>
</dbReference>
<dbReference type="GO" id="GO:0042284">
    <property type="term" value="F:sphingolipid delta-4 desaturase activity"/>
    <property type="evidence" value="ECO:0007669"/>
    <property type="project" value="TreeGrafter"/>
</dbReference>
<keyword evidence="1" id="KW-1133">Transmembrane helix</keyword>
<dbReference type="Proteomes" id="UP000440578">
    <property type="component" value="Unassembled WGS sequence"/>
</dbReference>
<keyword evidence="1" id="KW-0812">Transmembrane</keyword>
<sequence>MAPREAAEPWFDDTTEPEPHAARRKKILEAHPEVRGLFGHNPELKWQALCLVGVQLSVAYYTRLMSWPMLIAVAYFFGGFLQHGLWSVIHECSHNQAFGYKYPLPNQLLGILANLPMGFPCAVAFKRYHLMHHKYQGHAKLDADVPTEFEARLFGTSAIGKLIFVILQPFFYYTRPLFVNPLPPTRLELFNIAVQLVFDYVLLSHWGLKPFVYLIGGFFLTMGLHPLAGHFISDHMQLTKGHETYSYYGWMNQLMWNEGYHNEHHDFPNVPNKRLAELRDMVPEVYAQLPSYDSWPGVVWRFITDPSVSLGSRIRRLEVPQKTVTNVEKVVD</sequence>
<comment type="caution">
    <text evidence="3">The sequence shown here is derived from an EMBL/GenBank/DDBJ whole genome shotgun (WGS) entry which is preliminary data.</text>
</comment>
<proteinExistence type="predicted"/>
<evidence type="ECO:0000256" key="1">
    <source>
        <dbReference type="SAM" id="Phobius"/>
    </source>
</evidence>
<dbReference type="InterPro" id="IPR013866">
    <property type="entry name" value="Sphingolipid_d4-desaturase_N"/>
</dbReference>
<dbReference type="OrthoDB" id="200948at2759"/>
<gene>
    <name evidence="3" type="primary">DEGS1_1</name>
    <name evidence="3" type="ORF">FJT64_013285</name>
</gene>
<accession>A0A6A4V0Q4</accession>
<dbReference type="GO" id="GO:0046513">
    <property type="term" value="P:ceramide biosynthetic process"/>
    <property type="evidence" value="ECO:0007669"/>
    <property type="project" value="TreeGrafter"/>
</dbReference>
<dbReference type="EMBL" id="VIIS01002118">
    <property type="protein sequence ID" value="KAF0288296.1"/>
    <property type="molecule type" value="Genomic_DNA"/>
</dbReference>
<dbReference type="SMART" id="SM01269">
    <property type="entry name" value="Lipid_DES"/>
    <property type="match status" value="1"/>
</dbReference>
<dbReference type="Pfam" id="PF00487">
    <property type="entry name" value="FA_desaturase"/>
    <property type="match status" value="1"/>
</dbReference>
<organism evidence="3 4">
    <name type="scientific">Amphibalanus amphitrite</name>
    <name type="common">Striped barnacle</name>
    <name type="synonym">Balanus amphitrite</name>
    <dbReference type="NCBI Taxonomy" id="1232801"/>
    <lineage>
        <taxon>Eukaryota</taxon>
        <taxon>Metazoa</taxon>
        <taxon>Ecdysozoa</taxon>
        <taxon>Arthropoda</taxon>
        <taxon>Crustacea</taxon>
        <taxon>Multicrustacea</taxon>
        <taxon>Cirripedia</taxon>
        <taxon>Thoracica</taxon>
        <taxon>Thoracicalcarea</taxon>
        <taxon>Balanomorpha</taxon>
        <taxon>Balanoidea</taxon>
        <taxon>Balanidae</taxon>
        <taxon>Amphibalaninae</taxon>
        <taxon>Amphibalanus</taxon>
    </lineage>
</organism>
<evidence type="ECO:0000313" key="4">
    <source>
        <dbReference type="Proteomes" id="UP000440578"/>
    </source>
</evidence>
<dbReference type="PANTHER" id="PTHR12879">
    <property type="entry name" value="SPHINGOLIPID DELTA 4 DESATURASE/C-4 HYDROXYLASE PROTEIN DES2"/>
    <property type="match status" value="1"/>
</dbReference>
<feature type="transmembrane region" description="Helical" evidence="1">
    <location>
        <begin position="211"/>
        <end position="232"/>
    </location>
</feature>
<evidence type="ECO:0000313" key="3">
    <source>
        <dbReference type="EMBL" id="KAF0288296.1"/>
    </source>
</evidence>
<name>A0A6A4V0Q4_AMPAM</name>
<dbReference type="AlphaFoldDB" id="A0A6A4V0Q4"/>
<reference evidence="3 4" key="1">
    <citation type="submission" date="2019-07" db="EMBL/GenBank/DDBJ databases">
        <title>Draft genome assembly of a fouling barnacle, Amphibalanus amphitrite (Darwin, 1854): The first reference genome for Thecostraca.</title>
        <authorList>
            <person name="Kim W."/>
        </authorList>
    </citation>
    <scope>NUCLEOTIDE SEQUENCE [LARGE SCALE GENOMIC DNA]</scope>
    <source>
        <strain evidence="3">SNU_AA5</strain>
        <tissue evidence="3">Soma without cirri and trophi</tissue>
    </source>
</reference>